<proteinExistence type="predicted"/>
<keyword evidence="2" id="KW-1185">Reference proteome</keyword>
<organism evidence="1 2">
    <name type="scientific">Castanea mollissima</name>
    <name type="common">Chinese chestnut</name>
    <dbReference type="NCBI Taxonomy" id="60419"/>
    <lineage>
        <taxon>Eukaryota</taxon>
        <taxon>Viridiplantae</taxon>
        <taxon>Streptophyta</taxon>
        <taxon>Embryophyta</taxon>
        <taxon>Tracheophyta</taxon>
        <taxon>Spermatophyta</taxon>
        <taxon>Magnoliopsida</taxon>
        <taxon>eudicotyledons</taxon>
        <taxon>Gunneridae</taxon>
        <taxon>Pentapetalae</taxon>
        <taxon>rosids</taxon>
        <taxon>fabids</taxon>
        <taxon>Fagales</taxon>
        <taxon>Fagaceae</taxon>
        <taxon>Castanea</taxon>
    </lineage>
</organism>
<dbReference type="Proteomes" id="UP000737018">
    <property type="component" value="Unassembled WGS sequence"/>
</dbReference>
<gene>
    <name evidence="1" type="ORF">CMV_014134</name>
</gene>
<dbReference type="AlphaFoldDB" id="A0A8J4R664"/>
<dbReference type="EMBL" id="JRKL02001941">
    <property type="protein sequence ID" value="KAF3961220.1"/>
    <property type="molecule type" value="Genomic_DNA"/>
</dbReference>
<reference evidence="1" key="1">
    <citation type="submission" date="2020-03" db="EMBL/GenBank/DDBJ databases">
        <title>Castanea mollissima Vanexum genome sequencing.</title>
        <authorList>
            <person name="Staton M."/>
        </authorList>
    </citation>
    <scope>NUCLEOTIDE SEQUENCE</scope>
    <source>
        <tissue evidence="1">Leaf</tissue>
    </source>
</reference>
<protein>
    <submittedName>
        <fullName evidence="1">Uncharacterized protein</fullName>
    </submittedName>
</protein>
<accession>A0A8J4R664</accession>
<name>A0A8J4R664_9ROSI</name>
<evidence type="ECO:0000313" key="2">
    <source>
        <dbReference type="Proteomes" id="UP000737018"/>
    </source>
</evidence>
<evidence type="ECO:0000313" key="1">
    <source>
        <dbReference type="EMBL" id="KAF3961220.1"/>
    </source>
</evidence>
<sequence>MQINPTQTSKLPTILKSSLRCITKVEKPPIFSTPNHRKMAQHGPYSNYTEIMWLFCGCYASWERTEMH</sequence>
<comment type="caution">
    <text evidence="1">The sequence shown here is derived from an EMBL/GenBank/DDBJ whole genome shotgun (WGS) entry which is preliminary data.</text>
</comment>